<dbReference type="EMBL" id="JAWDJW010006465">
    <property type="protein sequence ID" value="KAK3064622.1"/>
    <property type="molecule type" value="Genomic_DNA"/>
</dbReference>
<gene>
    <name evidence="1" type="ORF">LTS18_005529</name>
</gene>
<protein>
    <submittedName>
        <fullName evidence="1">Uncharacterized protein</fullName>
    </submittedName>
</protein>
<accession>A0ACC3DBJ2</accession>
<evidence type="ECO:0000313" key="2">
    <source>
        <dbReference type="Proteomes" id="UP001186974"/>
    </source>
</evidence>
<name>A0ACC3DBJ2_9PEZI</name>
<reference evidence="1" key="1">
    <citation type="submission" date="2024-09" db="EMBL/GenBank/DDBJ databases">
        <title>Black Yeasts Isolated from many extreme environments.</title>
        <authorList>
            <person name="Coleine C."/>
            <person name="Stajich J.E."/>
            <person name="Selbmann L."/>
        </authorList>
    </citation>
    <scope>NUCLEOTIDE SEQUENCE</scope>
    <source>
        <strain evidence="1">CCFEE 5737</strain>
    </source>
</reference>
<proteinExistence type="predicted"/>
<organism evidence="1 2">
    <name type="scientific">Coniosporium uncinatum</name>
    <dbReference type="NCBI Taxonomy" id="93489"/>
    <lineage>
        <taxon>Eukaryota</taxon>
        <taxon>Fungi</taxon>
        <taxon>Dikarya</taxon>
        <taxon>Ascomycota</taxon>
        <taxon>Pezizomycotina</taxon>
        <taxon>Dothideomycetes</taxon>
        <taxon>Dothideomycetes incertae sedis</taxon>
        <taxon>Coniosporium</taxon>
    </lineage>
</organism>
<evidence type="ECO:0000313" key="1">
    <source>
        <dbReference type="EMBL" id="KAK3064622.1"/>
    </source>
</evidence>
<keyword evidence="2" id="KW-1185">Reference proteome</keyword>
<sequence length="382" mass="41749">MASRAERYAGSPWYAHEAEIDHKVQEACDTHPDLSSQLDAISAIRGHWHPDLKPGSALITIRAYMASSLTLDDAVSKLTSPINEAYTTADYGRAYHEAELVAATQRPLLSPAEAEEMWGHPPSPPASDPNPEPTASSSSSSSSPDDSKKPTIETLLWLLYFSILHVAKCTPYTPHPSPAQDKLLTLLATLKQHPDPPPPSPMTKPLQCDWIFGAHLRNDAGSGGGSGGIWSRLTLFGPSAREMWNEDPGGGSGFTDAEIASWTNVNAFLAAVSARGIADFRNYGVWAMRAVLEVGENATIWNRVSALSRLRGVVPAAGAWVEVAGKGMWDEEMKMDGGERWREWRKKFEKLVGREGLDEETREIARWTVERMVNIEKGGGHA</sequence>
<comment type="caution">
    <text evidence="1">The sequence shown here is derived from an EMBL/GenBank/DDBJ whole genome shotgun (WGS) entry which is preliminary data.</text>
</comment>
<dbReference type="Proteomes" id="UP001186974">
    <property type="component" value="Unassembled WGS sequence"/>
</dbReference>